<dbReference type="EMBL" id="CP000089">
    <property type="protein sequence ID" value="AAZ45239.1"/>
    <property type="molecule type" value="Genomic_DNA"/>
</dbReference>
<dbReference type="CDD" id="cd17472">
    <property type="entry name" value="MFS_YajR_like"/>
    <property type="match status" value="1"/>
</dbReference>
<dbReference type="STRING" id="159087.Daro_0482"/>
<dbReference type="Pfam" id="PF07690">
    <property type="entry name" value="MFS_1"/>
    <property type="match status" value="1"/>
</dbReference>
<keyword evidence="2" id="KW-0813">Transport</keyword>
<dbReference type="PANTHER" id="PTHR23517:SF2">
    <property type="entry name" value="MULTIDRUG RESISTANCE PROTEIN MDTH"/>
    <property type="match status" value="1"/>
</dbReference>
<dbReference type="InterPro" id="IPR011701">
    <property type="entry name" value="MFS"/>
</dbReference>
<evidence type="ECO:0000256" key="6">
    <source>
        <dbReference type="ARBA" id="ARBA00023136"/>
    </source>
</evidence>
<dbReference type="GO" id="GO:0005886">
    <property type="term" value="C:plasma membrane"/>
    <property type="evidence" value="ECO:0007669"/>
    <property type="project" value="UniProtKB-SubCell"/>
</dbReference>
<evidence type="ECO:0000256" key="5">
    <source>
        <dbReference type="ARBA" id="ARBA00022989"/>
    </source>
</evidence>
<evidence type="ECO:0000313" key="9">
    <source>
        <dbReference type="EMBL" id="AAZ45239.1"/>
    </source>
</evidence>
<evidence type="ECO:0000259" key="8">
    <source>
        <dbReference type="PROSITE" id="PS50850"/>
    </source>
</evidence>
<dbReference type="HOGENOM" id="CLU_001265_10_0_4"/>
<name>Q47IU2_DECAR</name>
<feature type="transmembrane region" description="Helical" evidence="7">
    <location>
        <begin position="286"/>
        <end position="305"/>
    </location>
</feature>
<sequence length="407" mass="43225">MQHNQTIMSAPTDRMSPEERRAGASLASIFALRMLGLFLILPVFSVYAKTLPGGDNLALVGFALGAYGLTQAFFQIPYGIASDIFGRKLVIVVGLLIFALGSFVAAWAPDMNWIIVGRVLQGAGAISAAVTALAADLTREEHRTKVMAMIGSSIGLVFALSLVGAPILYGWIGMSGLFIMTGVLALSAIVLLIKAVPPAPAPQGHEKLPLRRVIFDPDLLRLNLGIFTLHMVQMAMFVVLPHALVNHGGLEAASHWKVYLPAVLVSFAIMVPAIIAAERKDKMRPIFIAAVGLLVVVQAGLFVLHESLWALALWLLLFFVAFNVLEATLPSLVSRTAPPAAKGAALGVYNTTQAIGLFIGGAAGGYIAQHFGDNAVFAACTGLVLIWLVVANSMNFPQRRPVAAATR</sequence>
<feature type="transmembrane region" description="Helical" evidence="7">
    <location>
        <begin position="177"/>
        <end position="197"/>
    </location>
</feature>
<gene>
    <name evidence="9" type="ordered locus">Daro_0482</name>
</gene>
<feature type="transmembrane region" description="Helical" evidence="7">
    <location>
        <begin position="311"/>
        <end position="333"/>
    </location>
</feature>
<dbReference type="PANTHER" id="PTHR23517">
    <property type="entry name" value="RESISTANCE PROTEIN MDTM, PUTATIVE-RELATED-RELATED"/>
    <property type="match status" value="1"/>
</dbReference>
<evidence type="ECO:0000256" key="7">
    <source>
        <dbReference type="SAM" id="Phobius"/>
    </source>
</evidence>
<protein>
    <submittedName>
        <fullName evidence="9">Major facilitator superfamily MFS_1</fullName>
    </submittedName>
</protein>
<dbReference type="InterPro" id="IPR020846">
    <property type="entry name" value="MFS_dom"/>
</dbReference>
<organism evidence="9">
    <name type="scientific">Dechloromonas aromatica (strain RCB)</name>
    <dbReference type="NCBI Taxonomy" id="159087"/>
    <lineage>
        <taxon>Bacteria</taxon>
        <taxon>Pseudomonadati</taxon>
        <taxon>Pseudomonadota</taxon>
        <taxon>Betaproteobacteria</taxon>
        <taxon>Rhodocyclales</taxon>
        <taxon>Azonexaceae</taxon>
        <taxon>Dechloromonas</taxon>
    </lineage>
</organism>
<feature type="transmembrane region" description="Helical" evidence="7">
    <location>
        <begin position="374"/>
        <end position="391"/>
    </location>
</feature>
<feature type="transmembrane region" description="Helical" evidence="7">
    <location>
        <begin position="218"/>
        <end position="238"/>
    </location>
</feature>
<feature type="transmembrane region" description="Helical" evidence="7">
    <location>
        <begin position="24"/>
        <end position="45"/>
    </location>
</feature>
<feature type="transmembrane region" description="Helical" evidence="7">
    <location>
        <begin position="345"/>
        <end position="368"/>
    </location>
</feature>
<evidence type="ECO:0000256" key="2">
    <source>
        <dbReference type="ARBA" id="ARBA00022448"/>
    </source>
</evidence>
<reference evidence="9" key="1">
    <citation type="submission" date="2005-08" db="EMBL/GenBank/DDBJ databases">
        <title>Complete sequence of Dechloromonas aromatica RCB.</title>
        <authorList>
            <person name="Salinero K.K."/>
            <person name="Copeland A."/>
            <person name="Lucas S."/>
            <person name="Lapidus A."/>
            <person name="Barry K."/>
            <person name="Detter J.C."/>
            <person name="Glavina T."/>
            <person name="Hammon N."/>
            <person name="Israni S."/>
            <person name="Pitluck S."/>
            <person name="Di Bartolo G."/>
            <person name="Trong S."/>
            <person name="Schmutz J."/>
            <person name="Larimer F."/>
            <person name="Land M."/>
            <person name="Ivanova N."/>
            <person name="Richardson P."/>
        </authorList>
    </citation>
    <scope>NUCLEOTIDE SEQUENCE</scope>
    <source>
        <strain evidence="9">RCB</strain>
    </source>
</reference>
<feature type="transmembrane region" description="Helical" evidence="7">
    <location>
        <begin position="146"/>
        <end position="171"/>
    </location>
</feature>
<dbReference type="AlphaFoldDB" id="Q47IU2"/>
<feature type="transmembrane region" description="Helical" evidence="7">
    <location>
        <begin position="57"/>
        <end position="77"/>
    </location>
</feature>
<dbReference type="Gene3D" id="1.20.1250.20">
    <property type="entry name" value="MFS general substrate transporter like domains"/>
    <property type="match status" value="1"/>
</dbReference>
<dbReference type="PROSITE" id="PS50850">
    <property type="entry name" value="MFS"/>
    <property type="match status" value="1"/>
</dbReference>
<evidence type="ECO:0000256" key="4">
    <source>
        <dbReference type="ARBA" id="ARBA00022692"/>
    </source>
</evidence>
<feature type="transmembrane region" description="Helical" evidence="7">
    <location>
        <begin position="113"/>
        <end position="134"/>
    </location>
</feature>
<keyword evidence="3" id="KW-1003">Cell membrane</keyword>
<dbReference type="SUPFAM" id="SSF103473">
    <property type="entry name" value="MFS general substrate transporter"/>
    <property type="match status" value="1"/>
</dbReference>
<feature type="transmembrane region" description="Helical" evidence="7">
    <location>
        <begin position="89"/>
        <end position="107"/>
    </location>
</feature>
<dbReference type="KEGG" id="dar:Daro_0482"/>
<dbReference type="GO" id="GO:0022857">
    <property type="term" value="F:transmembrane transporter activity"/>
    <property type="evidence" value="ECO:0007669"/>
    <property type="project" value="InterPro"/>
</dbReference>
<proteinExistence type="predicted"/>
<dbReference type="eggNOG" id="COG2814">
    <property type="taxonomic scope" value="Bacteria"/>
</dbReference>
<evidence type="ECO:0000256" key="3">
    <source>
        <dbReference type="ARBA" id="ARBA00022475"/>
    </source>
</evidence>
<evidence type="ECO:0000256" key="1">
    <source>
        <dbReference type="ARBA" id="ARBA00004651"/>
    </source>
</evidence>
<keyword evidence="4 7" id="KW-0812">Transmembrane</keyword>
<keyword evidence="6 7" id="KW-0472">Membrane</keyword>
<dbReference type="InterPro" id="IPR050171">
    <property type="entry name" value="MFS_Transporters"/>
</dbReference>
<accession>Q47IU2</accession>
<comment type="subcellular location">
    <subcellularLocation>
        <location evidence="1">Cell membrane</location>
        <topology evidence="1">Multi-pass membrane protein</topology>
    </subcellularLocation>
</comment>
<keyword evidence="5 7" id="KW-1133">Transmembrane helix</keyword>
<feature type="domain" description="Major facilitator superfamily (MFS) profile" evidence="8">
    <location>
        <begin position="22"/>
        <end position="399"/>
    </location>
</feature>
<dbReference type="InterPro" id="IPR036259">
    <property type="entry name" value="MFS_trans_sf"/>
</dbReference>
<feature type="transmembrane region" description="Helical" evidence="7">
    <location>
        <begin position="258"/>
        <end position="277"/>
    </location>
</feature>